<dbReference type="RefSeq" id="WP_224122285.1">
    <property type="nucleotide sequence ID" value="NZ_JAIQZJ010000003.1"/>
</dbReference>
<organism evidence="2 3">
    <name type="scientific">Nocardioides mangrovi</name>
    <dbReference type="NCBI Taxonomy" id="2874580"/>
    <lineage>
        <taxon>Bacteria</taxon>
        <taxon>Bacillati</taxon>
        <taxon>Actinomycetota</taxon>
        <taxon>Actinomycetes</taxon>
        <taxon>Propionibacteriales</taxon>
        <taxon>Nocardioidaceae</taxon>
        <taxon>Nocardioides</taxon>
    </lineage>
</organism>
<gene>
    <name evidence="2" type="ORF">K8U61_07030</name>
</gene>
<dbReference type="EMBL" id="JAIQZJ010000003">
    <property type="protein sequence ID" value="MBZ5737908.1"/>
    <property type="molecule type" value="Genomic_DNA"/>
</dbReference>
<dbReference type="Pfam" id="PF00383">
    <property type="entry name" value="dCMP_cyt_deam_1"/>
    <property type="match status" value="1"/>
</dbReference>
<evidence type="ECO:0000259" key="1">
    <source>
        <dbReference type="Pfam" id="PF00383"/>
    </source>
</evidence>
<keyword evidence="3" id="KW-1185">Reference proteome</keyword>
<evidence type="ECO:0000313" key="3">
    <source>
        <dbReference type="Proteomes" id="UP000780875"/>
    </source>
</evidence>
<dbReference type="Proteomes" id="UP000780875">
    <property type="component" value="Unassembled WGS sequence"/>
</dbReference>
<feature type="domain" description="CMP/dCMP-type deaminase" evidence="1">
    <location>
        <begin position="20"/>
        <end position="105"/>
    </location>
</feature>
<dbReference type="InterPro" id="IPR016193">
    <property type="entry name" value="Cytidine_deaminase-like"/>
</dbReference>
<evidence type="ECO:0000313" key="2">
    <source>
        <dbReference type="EMBL" id="MBZ5737908.1"/>
    </source>
</evidence>
<dbReference type="SUPFAM" id="SSF53927">
    <property type="entry name" value="Cytidine deaminase-like"/>
    <property type="match status" value="1"/>
</dbReference>
<proteinExistence type="predicted"/>
<accession>A0ABS7UB39</accession>
<dbReference type="Gene3D" id="3.40.140.10">
    <property type="entry name" value="Cytidine Deaminase, domain 2"/>
    <property type="match status" value="1"/>
</dbReference>
<protein>
    <submittedName>
        <fullName evidence="2">Nucleoside deaminase</fullName>
    </submittedName>
</protein>
<reference evidence="2 3" key="1">
    <citation type="submission" date="2021-09" db="EMBL/GenBank/DDBJ databases">
        <title>Whole genome sequence of Nocardioides sp. GBK3QG-3.</title>
        <authorList>
            <person name="Tuo L."/>
        </authorList>
    </citation>
    <scope>NUCLEOTIDE SEQUENCE [LARGE SCALE GENOMIC DNA]</scope>
    <source>
        <strain evidence="2 3">GBK3QG-3</strain>
    </source>
</reference>
<comment type="caution">
    <text evidence="2">The sequence shown here is derived from an EMBL/GenBank/DDBJ whole genome shotgun (WGS) entry which is preliminary data.</text>
</comment>
<dbReference type="InterPro" id="IPR002125">
    <property type="entry name" value="CMP_dCMP_dom"/>
</dbReference>
<name>A0ABS7UB39_9ACTN</name>
<sequence length="198" mass="21894">MDHARLLEVIEHDVVPLTREGVARGNKVFGAAILRRSDLSVVVAETNNEIENPLWHGEIHAIKRFHELPAEDRPVPGDCVFLATHEPCSLCLSGLAWGGFSECWYLFDYADTQDSFAIPHDIAILRGVYAVPDPDRPVPAPGRDLYNRVNDFFTTHDLAAAVATSPALAERVDRLRATYDELSGTYQSRKGGHGIPHA</sequence>